<dbReference type="EMBL" id="OQ137560">
    <property type="protein sequence ID" value="WCA46266.1"/>
    <property type="molecule type" value="Genomic_DNA"/>
</dbReference>
<protein>
    <submittedName>
        <fullName evidence="1">Uncharacterized protein</fullName>
    </submittedName>
</protein>
<name>A0AAF0B414_9CAUD</name>
<organism evidence="1 2">
    <name type="scientific">Caulobacter phage ERS</name>
    <dbReference type="NCBI Taxonomy" id="3020392"/>
    <lineage>
        <taxon>Viruses</taxon>
        <taxon>Duplodnaviria</taxon>
        <taxon>Heunggongvirae</taxon>
        <taxon>Uroviricota</taxon>
        <taxon>Caudoviricetes</taxon>
        <taxon>Autographivirales</taxon>
        <taxon>Autonotataviridae</taxon>
        <taxon>Percyvirus</taxon>
        <taxon>Percyvirus ERS</taxon>
    </lineage>
</organism>
<accession>A0AAF0B414</accession>
<reference evidence="2" key="1">
    <citation type="journal article" date="2024" name="Viruses">
        <title>New Genera and Species of Caulobacter and Brevundimonas Bacteriophages Provide Insights into Phage Genome Evolution.</title>
        <authorList>
            <person name="Ely B."/>
            <person name="Hils M."/>
            <person name="Clarke A."/>
            <person name="Albert M."/>
            <person name="Holness N."/>
            <person name="Lenski J."/>
            <person name="Mohammadi T."/>
        </authorList>
    </citation>
    <scope>NUCLEOTIDE SEQUENCE [LARGE SCALE GENOMIC DNA]</scope>
</reference>
<evidence type="ECO:0000313" key="2">
    <source>
        <dbReference type="Proteomes" id="UP001218127"/>
    </source>
</evidence>
<keyword evidence="2" id="KW-1185">Reference proteome</keyword>
<dbReference type="Proteomes" id="UP001218127">
    <property type="component" value="Segment"/>
</dbReference>
<evidence type="ECO:0000313" key="1">
    <source>
        <dbReference type="EMBL" id="WCA46266.1"/>
    </source>
</evidence>
<proteinExistence type="predicted"/>
<sequence>MLRALGLNVTQDDEDFPELRDYRDDTGFQPQSEWDVLRSHGYDVMTPLDKFFEAPMQMRMDYAEALTCLDG</sequence>
<gene>
    <name evidence="1" type="primary">ERS_gp018</name>
</gene>